<sequence length="96" mass="10459">MLAGLFITSNFLPTKTPIITIPITLKLSALLVTALGLLIALELTSLTNKQLKITPTIPLHNFSNMLGYFPSIIHRLAPKIKLSLGQTIATHLIDQT</sequence>
<evidence type="ECO:0000313" key="7">
    <source>
        <dbReference type="Proteomes" id="UP000271374"/>
    </source>
</evidence>
<evidence type="ECO:0000313" key="6">
    <source>
        <dbReference type="EMBL" id="RTR25681.1"/>
    </source>
</evidence>
<keyword evidence="7" id="KW-1185">Reference proteome</keyword>
<keyword evidence="4" id="KW-1133">Transmembrane helix</keyword>
<feature type="domain" description="NADH dehydrogenase subunit 5 C-terminal" evidence="5">
    <location>
        <begin position="2"/>
        <end position="96"/>
    </location>
</feature>
<keyword evidence="4" id="KW-0472">Membrane</keyword>
<organism evidence="6 7">
    <name type="scientific">Bacillus yapensis</name>
    <dbReference type="NCBI Taxonomy" id="2492960"/>
    <lineage>
        <taxon>Bacteria</taxon>
        <taxon>Bacillati</taxon>
        <taxon>Bacillota</taxon>
        <taxon>Bacilli</taxon>
        <taxon>Bacillales</taxon>
        <taxon>Bacillaceae</taxon>
        <taxon>Bacillus</taxon>
    </lineage>
</organism>
<dbReference type="EMBL" id="RXNT01000031">
    <property type="protein sequence ID" value="RTR25681.1"/>
    <property type="molecule type" value="Genomic_DNA"/>
</dbReference>
<dbReference type="OrthoDB" id="9992747at2"/>
<evidence type="ECO:0000256" key="2">
    <source>
        <dbReference type="ARBA" id="ARBA00022967"/>
    </source>
</evidence>
<keyword evidence="3" id="KW-0520">NAD</keyword>
<feature type="transmembrane region" description="Helical" evidence="4">
    <location>
        <begin position="18"/>
        <end position="41"/>
    </location>
</feature>
<protein>
    <recommendedName>
        <fullName evidence="5">NADH dehydrogenase subunit 5 C-terminal domain-containing protein</fullName>
    </recommendedName>
</protein>
<dbReference type="Proteomes" id="UP000271374">
    <property type="component" value="Unassembled WGS sequence"/>
</dbReference>
<evidence type="ECO:0000259" key="5">
    <source>
        <dbReference type="Pfam" id="PF06455"/>
    </source>
</evidence>
<dbReference type="Pfam" id="PF06455">
    <property type="entry name" value="NADH5_C"/>
    <property type="match status" value="1"/>
</dbReference>
<comment type="caution">
    <text evidence="6">The sequence shown here is derived from an EMBL/GenBank/DDBJ whole genome shotgun (WGS) entry which is preliminary data.</text>
</comment>
<reference evidence="6 7" key="1">
    <citation type="submission" date="2018-12" db="EMBL/GenBank/DDBJ databases">
        <title>Bacillus yapensis draft genome sequence.</title>
        <authorList>
            <person name="Yu L."/>
            <person name="Xu X."/>
            <person name="Tang X."/>
        </authorList>
    </citation>
    <scope>NUCLEOTIDE SEQUENCE [LARGE SCALE GENOMIC DNA]</scope>
    <source>
        <strain evidence="6 7">XXST-01</strain>
    </source>
</reference>
<evidence type="ECO:0000256" key="4">
    <source>
        <dbReference type="SAM" id="Phobius"/>
    </source>
</evidence>
<dbReference type="InterPro" id="IPR010934">
    <property type="entry name" value="NADH_DH_su5_C"/>
</dbReference>
<keyword evidence="1" id="KW-0813">Transport</keyword>
<evidence type="ECO:0000256" key="1">
    <source>
        <dbReference type="ARBA" id="ARBA00022448"/>
    </source>
</evidence>
<evidence type="ECO:0000256" key="3">
    <source>
        <dbReference type="ARBA" id="ARBA00023027"/>
    </source>
</evidence>
<proteinExistence type="predicted"/>
<dbReference type="AlphaFoldDB" id="A0A431VRB0"/>
<keyword evidence="4" id="KW-0812">Transmembrane</keyword>
<keyword evidence="2" id="KW-1278">Translocase</keyword>
<gene>
    <name evidence="6" type="ORF">EKG37_22535</name>
</gene>
<name>A0A431VRB0_9BACI</name>
<accession>A0A431VRB0</accession>